<dbReference type="SMART" id="SM00213">
    <property type="entry name" value="UBQ"/>
    <property type="match status" value="1"/>
</dbReference>
<keyword evidence="13 19" id="KW-0862">Zinc</keyword>
<comment type="pathway">
    <text evidence="4 19">Protein modification; protein ubiquitination.</text>
</comment>
<dbReference type="Gene3D" id="2.20.25.20">
    <property type="match status" value="1"/>
</dbReference>
<evidence type="ECO:0000256" key="4">
    <source>
        <dbReference type="ARBA" id="ARBA00004906"/>
    </source>
</evidence>
<gene>
    <name evidence="23" type="ORF">DSTB1V02_LOCUS2058</name>
</gene>
<dbReference type="InterPro" id="IPR000626">
    <property type="entry name" value="Ubiquitin-like_dom"/>
</dbReference>
<dbReference type="FunFam" id="2.20.25.20:FF:000008">
    <property type="entry name" value="E3 ubiquitin-protein ligase parkin"/>
    <property type="match status" value="1"/>
</dbReference>
<evidence type="ECO:0000256" key="20">
    <source>
        <dbReference type="PIRSR" id="PIRSR037880-1"/>
    </source>
</evidence>
<evidence type="ECO:0000256" key="10">
    <source>
        <dbReference type="ARBA" id="ARBA00022737"/>
    </source>
</evidence>
<dbReference type="GO" id="GO:0009896">
    <property type="term" value="P:positive regulation of catabolic process"/>
    <property type="evidence" value="ECO:0007669"/>
    <property type="project" value="UniProtKB-ARBA"/>
</dbReference>
<sequence length="444" mass="49498">MQAFGFFRNKVPVGLHVNVRTNTGVNIQAVLDPNWSVNEVKEKIAPKLGFPASEVKIIFAGKELDDSFKLSDCDLGQQSILHAVKVVRVSSGNQATGIPLPTALAHSLPVMDSNQQGEQGRQIPHFYVYCSSCKKMCVGKLRVRCAHCKEGAIIVSRDPCSWEDVLTPLQIPGTCEVEGCGGDSVEFFFKCAEHVPSVDSLDALPLNLVKSNTRDVPCMACFDVQDLVLVFPCSSAHVTCLDCFRTYCQSLLQERQFTYDPVHGYSVPCPAKCDNSLIRDTHHFKLLSAELYARYQRFGAEEFVIASGGTFCPQPNCGMGLMPHPDCRRITCEHGCGFVFCRDCRQGYHIGECERTDGSECSSNTDDRQAYRVDPERAAAARWDEASAISIRVLTKPCPKCRTPTERDGGCMHMTCTWPQCGYHWCWVCQNEWTRDCMASHWFA</sequence>
<feature type="domain" description="Ubiquitin-like" evidence="21">
    <location>
        <begin position="15"/>
        <end position="84"/>
    </location>
</feature>
<evidence type="ECO:0000256" key="3">
    <source>
        <dbReference type="ARBA" id="ARBA00004514"/>
    </source>
</evidence>
<dbReference type="PRINTS" id="PR01475">
    <property type="entry name" value="PARKIN"/>
</dbReference>
<dbReference type="InterPro" id="IPR047535">
    <property type="entry name" value="RING-HC_RBR_parkin"/>
</dbReference>
<evidence type="ECO:0000256" key="16">
    <source>
        <dbReference type="ARBA" id="ARBA00023128"/>
    </source>
</evidence>
<evidence type="ECO:0000259" key="21">
    <source>
        <dbReference type="PROSITE" id="PS50053"/>
    </source>
</evidence>
<dbReference type="InterPro" id="IPR013083">
    <property type="entry name" value="Znf_RING/FYVE/PHD"/>
</dbReference>
<dbReference type="PROSITE" id="PS50053">
    <property type="entry name" value="UBIQUITIN_2"/>
    <property type="match status" value="1"/>
</dbReference>
<reference evidence="23" key="1">
    <citation type="submission" date="2020-11" db="EMBL/GenBank/DDBJ databases">
        <authorList>
            <person name="Tran Van P."/>
        </authorList>
    </citation>
    <scope>NUCLEOTIDE SEQUENCE</scope>
</reference>
<comment type="catalytic activity">
    <reaction evidence="1 19">
        <text>[E2 ubiquitin-conjugating enzyme]-S-ubiquitinyl-L-cysteine + [acceptor protein]-L-lysine = [E2 ubiquitin-conjugating enzyme]-L-cysteine + [acceptor protein]-N(6)-ubiquitinyl-L-lysine.</text>
        <dbReference type="EC" id="2.3.2.31"/>
    </reaction>
</comment>
<dbReference type="EC" id="2.3.2.31" evidence="5 19"/>
<protein>
    <recommendedName>
        <fullName evidence="18 19">E3 ubiquitin-protein ligase parkin</fullName>
        <ecNumber evidence="5 19">2.3.2.31</ecNumber>
    </recommendedName>
</protein>
<evidence type="ECO:0000256" key="1">
    <source>
        <dbReference type="ARBA" id="ARBA00001798"/>
    </source>
</evidence>
<dbReference type="Pfam" id="PF22605">
    <property type="entry name" value="IBR_2"/>
    <property type="match status" value="1"/>
</dbReference>
<dbReference type="Pfam" id="PF17978">
    <property type="entry name" value="zf-RING_14"/>
    <property type="match status" value="1"/>
</dbReference>
<dbReference type="AlphaFoldDB" id="A0A7R9A3N3"/>
<evidence type="ECO:0000256" key="5">
    <source>
        <dbReference type="ARBA" id="ARBA00012251"/>
    </source>
</evidence>
<keyword evidence="16 19" id="KW-0496">Mitochondrion</keyword>
<comment type="similarity">
    <text evidence="17 19">Belongs to the RBR family. Parkin subfamily.</text>
</comment>
<name>A0A7R9A3N3_9CRUS</name>
<comment type="function">
    <text evidence="19">Functions within a multiprotein E3 ubiquitin ligase complex, catalyzing the covalent attachment of ubiquitin moieties onto substrate proteins.</text>
</comment>
<keyword evidence="8" id="KW-0808">Transferase</keyword>
<dbReference type="GO" id="GO:0005829">
    <property type="term" value="C:cytosol"/>
    <property type="evidence" value="ECO:0007669"/>
    <property type="project" value="UniProtKB-SubCell"/>
</dbReference>
<dbReference type="Proteomes" id="UP000677054">
    <property type="component" value="Unassembled WGS sequence"/>
</dbReference>
<dbReference type="GO" id="GO:0008270">
    <property type="term" value="F:zinc ion binding"/>
    <property type="evidence" value="ECO:0007669"/>
    <property type="project" value="UniProtKB-KW"/>
</dbReference>
<evidence type="ECO:0000256" key="2">
    <source>
        <dbReference type="ARBA" id="ARBA00004173"/>
    </source>
</evidence>
<evidence type="ECO:0000313" key="24">
    <source>
        <dbReference type="Proteomes" id="UP000677054"/>
    </source>
</evidence>
<dbReference type="InterPro" id="IPR054694">
    <property type="entry name" value="Parkin-like_IBR"/>
</dbReference>
<evidence type="ECO:0000256" key="11">
    <source>
        <dbReference type="ARBA" id="ARBA00022771"/>
    </source>
</evidence>
<dbReference type="InterPro" id="IPR044066">
    <property type="entry name" value="TRIAD_supradom"/>
</dbReference>
<dbReference type="CDD" id="cd16627">
    <property type="entry name" value="RING-HC_RBR_parkin"/>
    <property type="match status" value="1"/>
</dbReference>
<dbReference type="CDD" id="cd21382">
    <property type="entry name" value="RING0_parkin"/>
    <property type="match status" value="1"/>
</dbReference>
<evidence type="ECO:0000259" key="22">
    <source>
        <dbReference type="PROSITE" id="PS51873"/>
    </source>
</evidence>
<keyword evidence="14 19" id="KW-0832">Ubl conjugation</keyword>
<dbReference type="GO" id="GO:0000151">
    <property type="term" value="C:ubiquitin ligase complex"/>
    <property type="evidence" value="ECO:0007669"/>
    <property type="project" value="UniProtKB-UniRule"/>
</dbReference>
<dbReference type="InterPro" id="IPR041170">
    <property type="entry name" value="Znf-RING_14"/>
</dbReference>
<dbReference type="GO" id="GO:1902532">
    <property type="term" value="P:negative regulation of intracellular signal transduction"/>
    <property type="evidence" value="ECO:0007669"/>
    <property type="project" value="UniProtKB-ARBA"/>
</dbReference>
<dbReference type="InterPro" id="IPR047534">
    <property type="entry name" value="BRcat_RBR_parkin"/>
</dbReference>
<dbReference type="PANTHER" id="PTHR11685">
    <property type="entry name" value="RBR FAMILY RING FINGER AND IBR DOMAIN-CONTAINING"/>
    <property type="match status" value="1"/>
</dbReference>
<dbReference type="EMBL" id="CAJPEV010000214">
    <property type="protein sequence ID" value="CAG0882473.1"/>
    <property type="molecule type" value="Genomic_DNA"/>
</dbReference>
<dbReference type="GO" id="GO:0016567">
    <property type="term" value="P:protein ubiquitination"/>
    <property type="evidence" value="ECO:0007669"/>
    <property type="project" value="UniProtKB-UniRule"/>
</dbReference>
<dbReference type="Gene3D" id="1.20.120.1750">
    <property type="match status" value="1"/>
</dbReference>
<dbReference type="GO" id="GO:0006950">
    <property type="term" value="P:response to stress"/>
    <property type="evidence" value="ECO:0007669"/>
    <property type="project" value="UniProtKB-ARBA"/>
</dbReference>
<dbReference type="GO" id="GO:0022603">
    <property type="term" value="P:regulation of anatomical structure morphogenesis"/>
    <property type="evidence" value="ECO:0007669"/>
    <property type="project" value="UniProtKB-ARBA"/>
</dbReference>
<dbReference type="OrthoDB" id="1431934at2759"/>
<evidence type="ECO:0000256" key="6">
    <source>
        <dbReference type="ARBA" id="ARBA00022490"/>
    </source>
</evidence>
<dbReference type="InterPro" id="IPR041565">
    <property type="entry name" value="Parkin_Znf-RING"/>
</dbReference>
<keyword evidence="7" id="KW-0597">Phosphoprotein</keyword>
<comment type="subunit">
    <text evidence="19">Forms an E3 ubiquitin ligase complex.</text>
</comment>
<dbReference type="GO" id="GO:0061630">
    <property type="term" value="F:ubiquitin protein ligase activity"/>
    <property type="evidence" value="ECO:0007669"/>
    <property type="project" value="UniProtKB-EC"/>
</dbReference>
<evidence type="ECO:0000256" key="18">
    <source>
        <dbReference type="ARBA" id="ARBA00029536"/>
    </source>
</evidence>
<evidence type="ECO:0000256" key="12">
    <source>
        <dbReference type="ARBA" id="ARBA00022786"/>
    </source>
</evidence>
<dbReference type="CDD" id="cd20357">
    <property type="entry name" value="Rcat_RBR_parkin"/>
    <property type="match status" value="1"/>
</dbReference>
<accession>A0A7R9A3N3</accession>
<evidence type="ECO:0000256" key="8">
    <source>
        <dbReference type="ARBA" id="ARBA00022679"/>
    </source>
</evidence>
<organism evidence="23">
    <name type="scientific">Darwinula stevensoni</name>
    <dbReference type="NCBI Taxonomy" id="69355"/>
    <lineage>
        <taxon>Eukaryota</taxon>
        <taxon>Metazoa</taxon>
        <taxon>Ecdysozoa</taxon>
        <taxon>Arthropoda</taxon>
        <taxon>Crustacea</taxon>
        <taxon>Oligostraca</taxon>
        <taxon>Ostracoda</taxon>
        <taxon>Podocopa</taxon>
        <taxon>Podocopida</taxon>
        <taxon>Darwinulocopina</taxon>
        <taxon>Darwinuloidea</taxon>
        <taxon>Darwinulidae</taxon>
        <taxon>Darwinula</taxon>
    </lineage>
</organism>
<evidence type="ECO:0000256" key="14">
    <source>
        <dbReference type="ARBA" id="ARBA00022843"/>
    </source>
</evidence>
<evidence type="ECO:0000256" key="9">
    <source>
        <dbReference type="ARBA" id="ARBA00022723"/>
    </source>
</evidence>
<dbReference type="PIRSF" id="PIRSF037880">
    <property type="entry name" value="Parkin"/>
    <property type="match status" value="1"/>
</dbReference>
<dbReference type="InterPro" id="IPR047536">
    <property type="entry name" value="Rcat_RBR_parkin"/>
</dbReference>
<evidence type="ECO:0000256" key="19">
    <source>
        <dbReference type="PIRNR" id="PIRNR037880"/>
    </source>
</evidence>
<evidence type="ECO:0000256" key="15">
    <source>
        <dbReference type="ARBA" id="ARBA00023006"/>
    </source>
</evidence>
<dbReference type="EMBL" id="LR899731">
    <property type="protein sequence ID" value="CAD7242085.1"/>
    <property type="molecule type" value="Genomic_DNA"/>
</dbReference>
<feature type="domain" description="RING-type" evidence="22">
    <location>
        <begin position="214"/>
        <end position="444"/>
    </location>
</feature>
<dbReference type="GO" id="GO:0005739">
    <property type="term" value="C:mitochondrion"/>
    <property type="evidence" value="ECO:0007669"/>
    <property type="project" value="UniProtKB-SubCell"/>
</dbReference>
<feature type="active site" evidence="20">
    <location>
        <position position="411"/>
    </location>
</feature>
<dbReference type="CDD" id="cd20340">
    <property type="entry name" value="BRcat_RBR_parkin"/>
    <property type="match status" value="1"/>
</dbReference>
<dbReference type="InterPro" id="IPR002867">
    <property type="entry name" value="IBR_dom"/>
</dbReference>
<dbReference type="FunFam" id="1.20.120.1750:FF:000009">
    <property type="entry name" value="E3 ubiquitin-protein ligase parkin"/>
    <property type="match status" value="1"/>
</dbReference>
<dbReference type="InterPro" id="IPR031127">
    <property type="entry name" value="E3_UB_ligase_RBR"/>
</dbReference>
<dbReference type="SUPFAM" id="SSF57850">
    <property type="entry name" value="RING/U-box"/>
    <property type="match status" value="2"/>
</dbReference>
<evidence type="ECO:0000256" key="17">
    <source>
        <dbReference type="ARBA" id="ARBA00029442"/>
    </source>
</evidence>
<keyword evidence="15 19" id="KW-0072">Autophagy</keyword>
<keyword evidence="11" id="KW-0863">Zinc-finger</keyword>
<dbReference type="Gene3D" id="3.30.40.10">
    <property type="entry name" value="Zinc/RING finger domain, C3HC4 (zinc finger)"/>
    <property type="match status" value="1"/>
</dbReference>
<keyword evidence="12 19" id="KW-0833">Ubl conjugation pathway</keyword>
<dbReference type="InterPro" id="IPR003977">
    <property type="entry name" value="Parkin"/>
</dbReference>
<keyword evidence="9 19" id="KW-0479">Metal-binding</keyword>
<comment type="subcellular location">
    <subcellularLocation>
        <location evidence="3">Cytoplasm</location>
        <location evidence="3">Cytosol</location>
    </subcellularLocation>
    <subcellularLocation>
        <location evidence="2 19">Mitochondrion</location>
    </subcellularLocation>
</comment>
<dbReference type="SMART" id="SM00647">
    <property type="entry name" value="IBR"/>
    <property type="match status" value="2"/>
</dbReference>
<dbReference type="InterPro" id="IPR029071">
    <property type="entry name" value="Ubiquitin-like_domsf"/>
</dbReference>
<proteinExistence type="inferred from homology"/>
<dbReference type="Gene3D" id="3.10.20.90">
    <property type="entry name" value="Phosphatidylinositol 3-kinase Catalytic Subunit, Chain A, domain 1"/>
    <property type="match status" value="1"/>
</dbReference>
<dbReference type="GO" id="GO:0000423">
    <property type="term" value="P:mitophagy"/>
    <property type="evidence" value="ECO:0007669"/>
    <property type="project" value="UniProtKB-ARBA"/>
</dbReference>
<dbReference type="Pfam" id="PF00240">
    <property type="entry name" value="ubiquitin"/>
    <property type="match status" value="1"/>
</dbReference>
<keyword evidence="6" id="KW-0963">Cytoplasm</keyword>
<dbReference type="UniPathway" id="UPA00143"/>
<evidence type="ECO:0000256" key="7">
    <source>
        <dbReference type="ARBA" id="ARBA00022553"/>
    </source>
</evidence>
<dbReference type="PROSITE" id="PS51873">
    <property type="entry name" value="TRIAD"/>
    <property type="match status" value="1"/>
</dbReference>
<evidence type="ECO:0000256" key="13">
    <source>
        <dbReference type="ARBA" id="ARBA00022833"/>
    </source>
</evidence>
<keyword evidence="24" id="KW-1185">Reference proteome</keyword>
<dbReference type="SUPFAM" id="SSF54236">
    <property type="entry name" value="Ubiquitin-like"/>
    <property type="match status" value="1"/>
</dbReference>
<keyword evidence="10" id="KW-0677">Repeat</keyword>
<evidence type="ECO:0000313" key="23">
    <source>
        <dbReference type="EMBL" id="CAD7242085.1"/>
    </source>
</evidence>
<dbReference type="Pfam" id="PF17976">
    <property type="entry name" value="zf-RING_12"/>
    <property type="match status" value="1"/>
</dbReference>